<evidence type="ECO:0000313" key="2">
    <source>
        <dbReference type="EMBL" id="TVU03884.1"/>
    </source>
</evidence>
<dbReference type="Pfam" id="PF24974">
    <property type="entry name" value="DUF7771"/>
    <property type="match status" value="1"/>
</dbReference>
<sequence>MCMLAGQPITNAKMVASAARKLHGAAIIIVVLATALAATLLSPAAARNVRTEDCFITDKAGRNWPCSRINDPSAKLTSFSLSVENHLSAALSFDCDDDTAYDFDVAPGKSYHQIFASVFDPAPVPFRHRVQRTLPAVACRWSCAGNFMSEVVLWDERWPEAWSCRTTGGGGQCRLVFESNREVALVTRAGRRVLGDVAIKECSNNLGGYGGWVPFGLACTYPKHDHNYYGNIGWLAKG</sequence>
<accession>A0A5J9SY21</accession>
<name>A0A5J9SY21_9POAL</name>
<comment type="caution">
    <text evidence="2">The sequence shown here is derived from an EMBL/GenBank/DDBJ whole genome shotgun (WGS) entry which is preliminary data.</text>
</comment>
<dbReference type="PANTHER" id="PTHR36487">
    <property type="entry name" value="OS09G0296500 PROTEIN-RELATED"/>
    <property type="match status" value="1"/>
</dbReference>
<evidence type="ECO:0000313" key="3">
    <source>
        <dbReference type="Proteomes" id="UP000324897"/>
    </source>
</evidence>
<feature type="domain" description="DUF7771" evidence="1">
    <location>
        <begin position="137"/>
        <end position="232"/>
    </location>
</feature>
<reference evidence="2 3" key="1">
    <citation type="journal article" date="2019" name="Sci. Rep.">
        <title>A high-quality genome of Eragrostis curvula grass provides insights into Poaceae evolution and supports new strategies to enhance forage quality.</title>
        <authorList>
            <person name="Carballo J."/>
            <person name="Santos B.A.C.M."/>
            <person name="Zappacosta D."/>
            <person name="Garbus I."/>
            <person name="Selva J.P."/>
            <person name="Gallo C.A."/>
            <person name="Diaz A."/>
            <person name="Albertini E."/>
            <person name="Caccamo M."/>
            <person name="Echenique V."/>
        </authorList>
    </citation>
    <scope>NUCLEOTIDE SEQUENCE [LARGE SCALE GENOMIC DNA]</scope>
    <source>
        <strain evidence="3">cv. Victoria</strain>
        <tissue evidence="2">Leaf</tissue>
    </source>
</reference>
<dbReference type="Gramene" id="TVU03884">
    <property type="protein sequence ID" value="TVU03884"/>
    <property type="gene ID" value="EJB05_50557"/>
</dbReference>
<keyword evidence="3" id="KW-1185">Reference proteome</keyword>
<protein>
    <recommendedName>
        <fullName evidence="1">DUF7771 domain-containing protein</fullName>
    </recommendedName>
</protein>
<dbReference type="EMBL" id="RWGY01000132">
    <property type="protein sequence ID" value="TVU03884.1"/>
    <property type="molecule type" value="Genomic_DNA"/>
</dbReference>
<dbReference type="OrthoDB" id="683378at2759"/>
<feature type="non-terminal residue" evidence="2">
    <location>
        <position position="1"/>
    </location>
</feature>
<dbReference type="AlphaFoldDB" id="A0A5J9SY21"/>
<dbReference type="PANTHER" id="PTHR36487:SF2">
    <property type="entry name" value="B1159F04.1 PROTEIN"/>
    <property type="match status" value="1"/>
</dbReference>
<dbReference type="Proteomes" id="UP000324897">
    <property type="component" value="Unassembled WGS sequence"/>
</dbReference>
<dbReference type="InterPro" id="IPR056673">
    <property type="entry name" value="DUF7771"/>
</dbReference>
<organism evidence="2 3">
    <name type="scientific">Eragrostis curvula</name>
    <name type="common">weeping love grass</name>
    <dbReference type="NCBI Taxonomy" id="38414"/>
    <lineage>
        <taxon>Eukaryota</taxon>
        <taxon>Viridiplantae</taxon>
        <taxon>Streptophyta</taxon>
        <taxon>Embryophyta</taxon>
        <taxon>Tracheophyta</taxon>
        <taxon>Spermatophyta</taxon>
        <taxon>Magnoliopsida</taxon>
        <taxon>Liliopsida</taxon>
        <taxon>Poales</taxon>
        <taxon>Poaceae</taxon>
        <taxon>PACMAD clade</taxon>
        <taxon>Chloridoideae</taxon>
        <taxon>Eragrostideae</taxon>
        <taxon>Eragrostidinae</taxon>
        <taxon>Eragrostis</taxon>
    </lineage>
</organism>
<gene>
    <name evidence="2" type="ORF">EJB05_50557</name>
</gene>
<evidence type="ECO:0000259" key="1">
    <source>
        <dbReference type="Pfam" id="PF24974"/>
    </source>
</evidence>
<proteinExistence type="predicted"/>